<protein>
    <recommendedName>
        <fullName evidence="3">GBF-interacting protein 1 N-terminal domain-containing protein</fullName>
    </recommendedName>
</protein>
<organism evidence="2">
    <name type="scientific">Sesamum angustifolium</name>
    <dbReference type="NCBI Taxonomy" id="2727405"/>
    <lineage>
        <taxon>Eukaryota</taxon>
        <taxon>Viridiplantae</taxon>
        <taxon>Streptophyta</taxon>
        <taxon>Embryophyta</taxon>
        <taxon>Tracheophyta</taxon>
        <taxon>Spermatophyta</taxon>
        <taxon>Magnoliopsida</taxon>
        <taxon>eudicotyledons</taxon>
        <taxon>Gunneridae</taxon>
        <taxon>Pentapetalae</taxon>
        <taxon>asterids</taxon>
        <taxon>lamiids</taxon>
        <taxon>Lamiales</taxon>
        <taxon>Pedaliaceae</taxon>
        <taxon>Sesamum</taxon>
    </lineage>
</organism>
<name>A0AAW2KXB7_9LAMI</name>
<evidence type="ECO:0000313" key="2">
    <source>
        <dbReference type="EMBL" id="KAL0311128.1"/>
    </source>
</evidence>
<comment type="caution">
    <text evidence="2">The sequence shown here is derived from an EMBL/GenBank/DDBJ whole genome shotgun (WGS) entry which is preliminary data.</text>
</comment>
<dbReference type="PANTHER" id="PTHR46775">
    <property type="entry name" value="FLOCCULATION PROTEIN (DUF1296)"/>
    <property type="match status" value="1"/>
</dbReference>
<evidence type="ECO:0000256" key="1">
    <source>
        <dbReference type="SAM" id="MobiDB-lite"/>
    </source>
</evidence>
<feature type="region of interest" description="Disordered" evidence="1">
    <location>
        <begin position="15"/>
        <end position="63"/>
    </location>
</feature>
<dbReference type="PANTHER" id="PTHR46775:SF1">
    <property type="entry name" value="FLOCCULATION PROTEIN (DUF1296)"/>
    <property type="match status" value="1"/>
</dbReference>
<proteinExistence type="predicted"/>
<dbReference type="InterPro" id="IPR044277">
    <property type="entry name" value="GIP1"/>
</dbReference>
<feature type="region of interest" description="Disordered" evidence="1">
    <location>
        <begin position="173"/>
        <end position="192"/>
    </location>
</feature>
<reference evidence="2" key="2">
    <citation type="journal article" date="2024" name="Plant">
        <title>Genomic evolution and insights into agronomic trait innovations of Sesamum species.</title>
        <authorList>
            <person name="Miao H."/>
            <person name="Wang L."/>
            <person name="Qu L."/>
            <person name="Liu H."/>
            <person name="Sun Y."/>
            <person name="Le M."/>
            <person name="Wang Q."/>
            <person name="Wei S."/>
            <person name="Zheng Y."/>
            <person name="Lin W."/>
            <person name="Duan Y."/>
            <person name="Cao H."/>
            <person name="Xiong S."/>
            <person name="Wang X."/>
            <person name="Wei L."/>
            <person name="Li C."/>
            <person name="Ma Q."/>
            <person name="Ju M."/>
            <person name="Zhao R."/>
            <person name="Li G."/>
            <person name="Mu C."/>
            <person name="Tian Q."/>
            <person name="Mei H."/>
            <person name="Zhang T."/>
            <person name="Gao T."/>
            <person name="Zhang H."/>
        </authorList>
    </citation>
    <scope>NUCLEOTIDE SEQUENCE</scope>
    <source>
        <strain evidence="2">G01</strain>
    </source>
</reference>
<accession>A0AAW2KXB7</accession>
<reference evidence="2" key="1">
    <citation type="submission" date="2020-06" db="EMBL/GenBank/DDBJ databases">
        <authorList>
            <person name="Li T."/>
            <person name="Hu X."/>
            <person name="Zhang T."/>
            <person name="Song X."/>
            <person name="Zhang H."/>
            <person name="Dai N."/>
            <person name="Sheng W."/>
            <person name="Hou X."/>
            <person name="Wei L."/>
        </authorList>
    </citation>
    <scope>NUCLEOTIDE SEQUENCE</scope>
    <source>
        <strain evidence="2">G01</strain>
        <tissue evidence="2">Leaf</tissue>
    </source>
</reference>
<gene>
    <name evidence="2" type="ORF">Sangu_2407500</name>
</gene>
<evidence type="ECO:0008006" key="3">
    <source>
        <dbReference type="Google" id="ProtNLM"/>
    </source>
</evidence>
<dbReference type="GO" id="GO:0051082">
    <property type="term" value="F:unfolded protein binding"/>
    <property type="evidence" value="ECO:0007669"/>
    <property type="project" value="TreeGrafter"/>
</dbReference>
<sequence>MTGFKLLSVHVQNLNKEPAESRWKPGSQARGNRAGRGNYSSRHVSQDAGGGRSSYTVKERATSQIPEKVVSKSPLVNAQELKTNEASSIARNQTVLVAMENSEAKYPGHTQSVSQGPEIFLCSEFEVPSSINPDYGESKQEVAPRIHQHPVVHSSSNYNIGFMQPILSGQLPPFESSESQTRDVPQLPSFASEGSCVSEGQLAYTSTQAGHGAFTGIFHPAQAVTAATVHPLLLHSQVISNHVDMGGSTAGVYQL</sequence>
<dbReference type="EMBL" id="JACGWK010000016">
    <property type="protein sequence ID" value="KAL0311128.1"/>
    <property type="molecule type" value="Genomic_DNA"/>
</dbReference>
<dbReference type="AlphaFoldDB" id="A0AAW2KXB7"/>